<evidence type="ECO:0000256" key="5">
    <source>
        <dbReference type="ARBA" id="ARBA00011895"/>
    </source>
</evidence>
<keyword evidence="9 15" id="KW-0479">Metal-binding</keyword>
<dbReference type="STRING" id="319225.Plut_1525"/>
<dbReference type="PANTHER" id="PTHR43340">
    <property type="entry name" value="HYPOXANTHINE-GUANINE PHOSPHORIBOSYLTRANSFERASE"/>
    <property type="match status" value="1"/>
</dbReference>
<protein>
    <recommendedName>
        <fullName evidence="5 15">Hypoxanthine phosphoribosyltransferase</fullName>
        <ecNumber evidence="5 15">2.4.2.8</ecNumber>
    </recommendedName>
</protein>
<sequence>MPASTPEPRPTPFITAEAIAKRVAEMGSAISKAYPEATAENPLAVVAVLKGAFIFAADLMRALTVPCTLQFISASSYKSGTTSSGSVELNHDLDVRGKDVLIIEDIVDTGLTILRISEALAALKPASIRICTLLDKPAARIHPARADYIGFKVPDRFLIGYGIDWNERFRELSYLAMLEG</sequence>
<dbReference type="KEGG" id="plt:Plut_1525"/>
<dbReference type="GO" id="GO:0006178">
    <property type="term" value="P:guanine salvage"/>
    <property type="evidence" value="ECO:0007669"/>
    <property type="project" value="TreeGrafter"/>
</dbReference>
<evidence type="ECO:0000256" key="10">
    <source>
        <dbReference type="ARBA" id="ARBA00022726"/>
    </source>
</evidence>
<dbReference type="Pfam" id="PF00156">
    <property type="entry name" value="Pribosyltran"/>
    <property type="match status" value="1"/>
</dbReference>
<keyword evidence="8 15" id="KW-0808">Transferase</keyword>
<dbReference type="InterPro" id="IPR000836">
    <property type="entry name" value="PRTase_dom"/>
</dbReference>
<evidence type="ECO:0000256" key="13">
    <source>
        <dbReference type="ARBA" id="ARBA00048811"/>
    </source>
</evidence>
<dbReference type="GO" id="GO:0052657">
    <property type="term" value="F:guanine phosphoribosyltransferase activity"/>
    <property type="evidence" value="ECO:0007669"/>
    <property type="project" value="RHEA"/>
</dbReference>
<keyword evidence="18" id="KW-1185">Reference proteome</keyword>
<dbReference type="AlphaFoldDB" id="Q3B2P9"/>
<reference evidence="18" key="1">
    <citation type="submission" date="2005-08" db="EMBL/GenBank/DDBJ databases">
        <title>Complete sequence of Pelodictyon luteolum DSM 273.</title>
        <authorList>
            <consortium name="US DOE Joint Genome Institute"/>
            <person name="Copeland A."/>
            <person name="Lucas S."/>
            <person name="Lapidus A."/>
            <person name="Barry K."/>
            <person name="Detter J.C."/>
            <person name="Glavina T."/>
            <person name="Hammon N."/>
            <person name="Israni S."/>
            <person name="Pitluck S."/>
            <person name="Bryant D."/>
            <person name="Schmutz J."/>
            <person name="Larimer F."/>
            <person name="Land M."/>
            <person name="Kyrpides N."/>
            <person name="Ivanova N."/>
            <person name="Richardson P."/>
        </authorList>
    </citation>
    <scope>NUCLEOTIDE SEQUENCE [LARGE SCALE GENOMIC DNA]</scope>
    <source>
        <strain evidence="18">DSM 273 / BCRC 81028 / 2530</strain>
    </source>
</reference>
<dbReference type="FunFam" id="3.40.50.2020:FF:000006">
    <property type="entry name" value="Hypoxanthine phosphoribosyltransferase"/>
    <property type="match status" value="1"/>
</dbReference>
<dbReference type="InterPro" id="IPR029057">
    <property type="entry name" value="PRTase-like"/>
</dbReference>
<dbReference type="GO" id="GO:0032263">
    <property type="term" value="P:GMP salvage"/>
    <property type="evidence" value="ECO:0007669"/>
    <property type="project" value="TreeGrafter"/>
</dbReference>
<feature type="domain" description="Phosphoribosyltransferase" evidence="16">
    <location>
        <begin position="22"/>
        <end position="164"/>
    </location>
</feature>
<keyword evidence="6 15" id="KW-0963">Cytoplasm</keyword>
<proteinExistence type="inferred from homology"/>
<name>Q3B2P9_CHLL3</name>
<dbReference type="PANTHER" id="PTHR43340:SF1">
    <property type="entry name" value="HYPOXANTHINE PHOSPHORIBOSYLTRANSFERASE"/>
    <property type="match status" value="1"/>
</dbReference>
<keyword evidence="7 15" id="KW-0328">Glycosyltransferase</keyword>
<dbReference type="EC" id="2.4.2.8" evidence="5 15"/>
<evidence type="ECO:0000256" key="4">
    <source>
        <dbReference type="ARBA" id="ARBA00008391"/>
    </source>
</evidence>
<keyword evidence="12 15" id="KW-0460">Magnesium</keyword>
<evidence type="ECO:0000256" key="3">
    <source>
        <dbReference type="ARBA" id="ARBA00004669"/>
    </source>
</evidence>
<evidence type="ECO:0000256" key="2">
    <source>
        <dbReference type="ARBA" id="ARBA00004496"/>
    </source>
</evidence>
<evidence type="ECO:0000256" key="15">
    <source>
        <dbReference type="RuleBase" id="RU364099"/>
    </source>
</evidence>
<dbReference type="GO" id="GO:0000166">
    <property type="term" value="F:nucleotide binding"/>
    <property type="evidence" value="ECO:0007669"/>
    <property type="project" value="UniProtKB-KW"/>
</dbReference>
<dbReference type="EMBL" id="CP000096">
    <property type="protein sequence ID" value="ABB24382.1"/>
    <property type="molecule type" value="Genomic_DNA"/>
</dbReference>
<dbReference type="GO" id="GO:0004422">
    <property type="term" value="F:hypoxanthine phosphoribosyltransferase activity"/>
    <property type="evidence" value="ECO:0007669"/>
    <property type="project" value="InterPro"/>
</dbReference>
<dbReference type="UniPathway" id="UPA00591">
    <property type="reaction ID" value="UER00648"/>
</dbReference>
<evidence type="ECO:0000256" key="12">
    <source>
        <dbReference type="ARBA" id="ARBA00022842"/>
    </source>
</evidence>
<dbReference type="Gene3D" id="3.40.50.2020">
    <property type="match status" value="1"/>
</dbReference>
<keyword evidence="10 15" id="KW-0660">Purine salvage</keyword>
<dbReference type="GO" id="GO:0000287">
    <property type="term" value="F:magnesium ion binding"/>
    <property type="evidence" value="ECO:0007669"/>
    <property type="project" value="TreeGrafter"/>
</dbReference>
<evidence type="ECO:0000313" key="18">
    <source>
        <dbReference type="Proteomes" id="UP000002709"/>
    </source>
</evidence>
<evidence type="ECO:0000259" key="16">
    <source>
        <dbReference type="Pfam" id="PF00156"/>
    </source>
</evidence>
<dbReference type="HOGENOM" id="CLU_073615_0_0_10"/>
<dbReference type="InterPro" id="IPR005904">
    <property type="entry name" value="Hxn_phspho_trans"/>
</dbReference>
<dbReference type="OrthoDB" id="9802824at2"/>
<evidence type="ECO:0000256" key="6">
    <source>
        <dbReference type="ARBA" id="ARBA00022490"/>
    </source>
</evidence>
<comment type="subcellular location">
    <subcellularLocation>
        <location evidence="2 15">Cytoplasm</location>
    </subcellularLocation>
</comment>
<accession>Q3B2P9</accession>
<dbReference type="InterPro" id="IPR050408">
    <property type="entry name" value="HGPRT"/>
</dbReference>
<comment type="pathway">
    <text evidence="3 15">Purine metabolism; IMP biosynthesis via salvage pathway; IMP from hypoxanthine: step 1/1.</text>
</comment>
<dbReference type="CDD" id="cd06223">
    <property type="entry name" value="PRTases_typeI"/>
    <property type="match status" value="1"/>
</dbReference>
<comment type="similarity">
    <text evidence="4 15">Belongs to the purine/pyrimidine phosphoribosyltransferase family.</text>
</comment>
<dbReference type="NCBIfam" id="TIGR01203">
    <property type="entry name" value="HGPRTase"/>
    <property type="match status" value="1"/>
</dbReference>
<evidence type="ECO:0000313" key="17">
    <source>
        <dbReference type="EMBL" id="ABB24382.1"/>
    </source>
</evidence>
<dbReference type="SUPFAM" id="SSF53271">
    <property type="entry name" value="PRTase-like"/>
    <property type="match status" value="1"/>
</dbReference>
<dbReference type="GO" id="GO:0006166">
    <property type="term" value="P:purine ribonucleoside salvage"/>
    <property type="evidence" value="ECO:0007669"/>
    <property type="project" value="UniProtKB-KW"/>
</dbReference>
<organism evidence="17 18">
    <name type="scientific">Chlorobium luteolum (strain DSM 273 / BCRC 81028 / 2530)</name>
    <name type="common">Pelodictyon luteolum</name>
    <dbReference type="NCBI Taxonomy" id="319225"/>
    <lineage>
        <taxon>Bacteria</taxon>
        <taxon>Pseudomonadati</taxon>
        <taxon>Chlorobiota</taxon>
        <taxon>Chlorobiia</taxon>
        <taxon>Chlorobiales</taxon>
        <taxon>Chlorobiaceae</taxon>
        <taxon>Chlorobium/Pelodictyon group</taxon>
        <taxon>Pelodictyon</taxon>
    </lineage>
</organism>
<evidence type="ECO:0000256" key="7">
    <source>
        <dbReference type="ARBA" id="ARBA00022676"/>
    </source>
</evidence>
<evidence type="ECO:0000256" key="8">
    <source>
        <dbReference type="ARBA" id="ARBA00022679"/>
    </source>
</evidence>
<evidence type="ECO:0000256" key="1">
    <source>
        <dbReference type="ARBA" id="ARBA00001946"/>
    </source>
</evidence>
<comment type="catalytic activity">
    <reaction evidence="13">
        <text>GMP + diphosphate = guanine + 5-phospho-alpha-D-ribose 1-diphosphate</text>
        <dbReference type="Rhea" id="RHEA:25424"/>
        <dbReference type="ChEBI" id="CHEBI:16235"/>
        <dbReference type="ChEBI" id="CHEBI:33019"/>
        <dbReference type="ChEBI" id="CHEBI:58017"/>
        <dbReference type="ChEBI" id="CHEBI:58115"/>
        <dbReference type="EC" id="2.4.2.8"/>
    </reaction>
    <physiologicalReaction direction="right-to-left" evidence="13">
        <dbReference type="Rhea" id="RHEA:25426"/>
    </physiologicalReaction>
</comment>
<dbReference type="Proteomes" id="UP000002709">
    <property type="component" value="Chromosome"/>
</dbReference>
<dbReference type="eggNOG" id="COG0634">
    <property type="taxonomic scope" value="Bacteria"/>
</dbReference>
<comment type="cofactor">
    <cofactor evidence="1 15">
        <name>Mg(2+)</name>
        <dbReference type="ChEBI" id="CHEBI:18420"/>
    </cofactor>
</comment>
<evidence type="ECO:0000256" key="11">
    <source>
        <dbReference type="ARBA" id="ARBA00022741"/>
    </source>
</evidence>
<dbReference type="GO" id="GO:0046100">
    <property type="term" value="P:hypoxanthine metabolic process"/>
    <property type="evidence" value="ECO:0007669"/>
    <property type="project" value="TreeGrafter"/>
</dbReference>
<gene>
    <name evidence="17" type="ordered locus">Plut_1525</name>
</gene>
<comment type="catalytic activity">
    <reaction evidence="14">
        <text>IMP + diphosphate = hypoxanthine + 5-phospho-alpha-D-ribose 1-diphosphate</text>
        <dbReference type="Rhea" id="RHEA:17973"/>
        <dbReference type="ChEBI" id="CHEBI:17368"/>
        <dbReference type="ChEBI" id="CHEBI:33019"/>
        <dbReference type="ChEBI" id="CHEBI:58017"/>
        <dbReference type="ChEBI" id="CHEBI:58053"/>
        <dbReference type="EC" id="2.4.2.8"/>
    </reaction>
    <physiologicalReaction direction="right-to-left" evidence="14">
        <dbReference type="Rhea" id="RHEA:17975"/>
    </physiologicalReaction>
</comment>
<dbReference type="GO" id="GO:0032264">
    <property type="term" value="P:IMP salvage"/>
    <property type="evidence" value="ECO:0007669"/>
    <property type="project" value="UniProtKB-UniPathway"/>
</dbReference>
<keyword evidence="11 15" id="KW-0547">Nucleotide-binding</keyword>
<dbReference type="GO" id="GO:0005829">
    <property type="term" value="C:cytosol"/>
    <property type="evidence" value="ECO:0007669"/>
    <property type="project" value="TreeGrafter"/>
</dbReference>
<dbReference type="RefSeq" id="WP_011358254.1">
    <property type="nucleotide sequence ID" value="NC_007512.1"/>
</dbReference>
<evidence type="ECO:0000256" key="9">
    <source>
        <dbReference type="ARBA" id="ARBA00022723"/>
    </source>
</evidence>
<evidence type="ECO:0000256" key="14">
    <source>
        <dbReference type="ARBA" id="ARBA00049402"/>
    </source>
</evidence>